<reference evidence="1" key="2">
    <citation type="journal article" date="2015" name="Data Brief">
        <title>Shoot transcriptome of the giant reed, Arundo donax.</title>
        <authorList>
            <person name="Barrero R.A."/>
            <person name="Guerrero F.D."/>
            <person name="Moolhuijzen P."/>
            <person name="Goolsby J.A."/>
            <person name="Tidwell J."/>
            <person name="Bellgard S.E."/>
            <person name="Bellgard M.I."/>
        </authorList>
    </citation>
    <scope>NUCLEOTIDE SEQUENCE</scope>
    <source>
        <tissue evidence="1">Shoot tissue taken approximately 20 cm above the soil surface</tissue>
    </source>
</reference>
<evidence type="ECO:0000313" key="1">
    <source>
        <dbReference type="EMBL" id="JAE31559.1"/>
    </source>
</evidence>
<reference evidence="1" key="1">
    <citation type="submission" date="2014-09" db="EMBL/GenBank/DDBJ databases">
        <authorList>
            <person name="Magalhaes I.L.F."/>
            <person name="Oliveira U."/>
            <person name="Santos F.R."/>
            <person name="Vidigal T.H.D.A."/>
            <person name="Brescovit A.D."/>
            <person name="Santos A.J."/>
        </authorList>
    </citation>
    <scope>NUCLEOTIDE SEQUENCE</scope>
    <source>
        <tissue evidence="1">Shoot tissue taken approximately 20 cm above the soil surface</tissue>
    </source>
</reference>
<dbReference type="EMBL" id="GBRH01166337">
    <property type="protein sequence ID" value="JAE31559.1"/>
    <property type="molecule type" value="Transcribed_RNA"/>
</dbReference>
<organism evidence="1">
    <name type="scientific">Arundo donax</name>
    <name type="common">Giant reed</name>
    <name type="synonym">Donax arundinaceus</name>
    <dbReference type="NCBI Taxonomy" id="35708"/>
    <lineage>
        <taxon>Eukaryota</taxon>
        <taxon>Viridiplantae</taxon>
        <taxon>Streptophyta</taxon>
        <taxon>Embryophyta</taxon>
        <taxon>Tracheophyta</taxon>
        <taxon>Spermatophyta</taxon>
        <taxon>Magnoliopsida</taxon>
        <taxon>Liliopsida</taxon>
        <taxon>Poales</taxon>
        <taxon>Poaceae</taxon>
        <taxon>PACMAD clade</taxon>
        <taxon>Arundinoideae</taxon>
        <taxon>Arundineae</taxon>
        <taxon>Arundo</taxon>
    </lineage>
</organism>
<proteinExistence type="predicted"/>
<protein>
    <submittedName>
        <fullName evidence="1">Uncharacterized protein</fullName>
    </submittedName>
</protein>
<accession>A0A0A9H6Y5</accession>
<sequence length="40" mass="4257">MSAGLNLGNLFDSEQVRDIPDFSVVAYNIEIAIGGSLRSS</sequence>
<dbReference type="AlphaFoldDB" id="A0A0A9H6Y5"/>
<name>A0A0A9H6Y5_ARUDO</name>